<dbReference type="RefSeq" id="WP_205101338.1">
    <property type="nucleotide sequence ID" value="NZ_JACJJC010000001.1"/>
</dbReference>
<dbReference type="Gene3D" id="3.40.50.2000">
    <property type="entry name" value="Glycogen Phosphorylase B"/>
    <property type="match status" value="2"/>
</dbReference>
<comment type="caution">
    <text evidence="14">The sequence shown here is derived from an EMBL/GenBank/DDBJ whole genome shotgun (WGS) entry which is preliminary data.</text>
</comment>
<dbReference type="CDD" id="cd03789">
    <property type="entry name" value="GT9_LPS_heptosyltransferase"/>
    <property type="match status" value="1"/>
</dbReference>
<comment type="subcellular location">
    <subcellularLocation>
        <location evidence="1">Cell inner membrane</location>
        <topology evidence="1">Peripheral membrane protein</topology>
        <orientation evidence="1">Cytoplasmic side</orientation>
    </subcellularLocation>
</comment>
<evidence type="ECO:0000256" key="7">
    <source>
        <dbReference type="ARBA" id="ARBA00022985"/>
    </source>
</evidence>
<dbReference type="Pfam" id="PF01075">
    <property type="entry name" value="Glyco_transf_9"/>
    <property type="match status" value="1"/>
</dbReference>
<comment type="pathway">
    <text evidence="2">Bacterial outer membrane biogenesis; LPS core biosynthesis.</text>
</comment>
<evidence type="ECO:0000256" key="6">
    <source>
        <dbReference type="ARBA" id="ARBA00022679"/>
    </source>
</evidence>
<keyword evidence="7" id="KW-0448">Lipopolysaccharide biosynthesis</keyword>
<evidence type="ECO:0000256" key="12">
    <source>
        <dbReference type="ARBA" id="ARBA00044330"/>
    </source>
</evidence>
<evidence type="ECO:0000256" key="5">
    <source>
        <dbReference type="ARBA" id="ARBA00022676"/>
    </source>
</evidence>
<sequence>MKILIVKSSSMGDIIHALPVAHDIRKALPDAQIDWLAEESFQAIPTLAPAVRRVHVTAFRRWRKSILSERTRSEVSALKAAMRGEHYDVVLDIQGLMRSALAAKWAGVPVTGYSRSTVREPLASFAYAKTLDLPASLGAVRRYRLAAAQTLGYEIDETNPVFGLRATAEPVAEPRSSTVAFAVNTSRDEKLWPEANWIEFGRMLERSGHPIDLYWGNAEEEARVKRVAAALSNARVLPRAGLDRVAASLARAQAVVGVDTGLAHLAAALGRPSVGIFVSTPIEVLHLVGDGPVESLGGVNCMPSVEDVSAALSRVTAGTGSPISF</sequence>
<evidence type="ECO:0000256" key="2">
    <source>
        <dbReference type="ARBA" id="ARBA00004713"/>
    </source>
</evidence>
<accession>A0ABS2DNG6</accession>
<dbReference type="EMBL" id="JACJJC010000001">
    <property type="protein sequence ID" value="MBM6702941.1"/>
    <property type="molecule type" value="Genomic_DNA"/>
</dbReference>
<comment type="catalytic activity">
    <reaction evidence="13">
        <text>an alpha-Kdo-(2-&gt;4)-alpha-Kdo-(2-&gt;6)-lipid A + ADP-L-glycero-beta-D-manno-heptose = an L-alpha-D-Hep-(1-&gt;5)-[alpha-Kdo-(2-&gt;4)]-alpha-Kdo-(2-&gt;6)-lipid A + ADP + H(+)</text>
        <dbReference type="Rhea" id="RHEA:74067"/>
        <dbReference type="ChEBI" id="CHEBI:15378"/>
        <dbReference type="ChEBI" id="CHEBI:61506"/>
        <dbReference type="ChEBI" id="CHEBI:176431"/>
        <dbReference type="ChEBI" id="CHEBI:193068"/>
        <dbReference type="ChEBI" id="CHEBI:456216"/>
        <dbReference type="EC" id="2.4.99.23"/>
    </reaction>
</comment>
<dbReference type="NCBIfam" id="TIGR02193">
    <property type="entry name" value="heptsyl_trn_I"/>
    <property type="match status" value="1"/>
</dbReference>
<keyword evidence="6" id="KW-0808">Transferase</keyword>
<gene>
    <name evidence="14" type="primary">waaC</name>
    <name evidence="14" type="ORF">H6A60_00235</name>
</gene>
<protein>
    <recommendedName>
        <fullName evidence="11">Lipopolysaccharide heptosyltransferase 1</fullName>
        <ecNumber evidence="10">2.4.99.23</ecNumber>
    </recommendedName>
    <alternativeName>
        <fullName evidence="12">ADP-heptose:lipopolysaccharide heptosyltransferase I</fullName>
    </alternativeName>
</protein>
<reference evidence="14 15" key="1">
    <citation type="journal article" date="2021" name="Sci. Rep.">
        <title>The distribution of antibiotic resistance genes in chicken gut microbiota commensals.</title>
        <authorList>
            <person name="Juricova H."/>
            <person name="Matiasovicova J."/>
            <person name="Kubasova T."/>
            <person name="Cejkova D."/>
            <person name="Rychlik I."/>
        </authorList>
    </citation>
    <scope>NUCLEOTIDE SEQUENCE [LARGE SCALE GENOMIC DNA]</scope>
    <source>
        <strain evidence="14 15">An829</strain>
    </source>
</reference>
<evidence type="ECO:0000313" key="14">
    <source>
        <dbReference type="EMBL" id="MBM6702941.1"/>
    </source>
</evidence>
<evidence type="ECO:0000256" key="3">
    <source>
        <dbReference type="ARBA" id="ARBA00022475"/>
    </source>
</evidence>
<proteinExistence type="inferred from homology"/>
<evidence type="ECO:0000256" key="4">
    <source>
        <dbReference type="ARBA" id="ARBA00022519"/>
    </source>
</evidence>
<dbReference type="InterPro" id="IPR051199">
    <property type="entry name" value="LPS_LOS_Heptosyltrfase"/>
</dbReference>
<organism evidence="14 15">
    <name type="scientific">Sutterella massiliensis</name>
    <dbReference type="NCBI Taxonomy" id="1816689"/>
    <lineage>
        <taxon>Bacteria</taxon>
        <taxon>Pseudomonadati</taxon>
        <taxon>Pseudomonadota</taxon>
        <taxon>Betaproteobacteria</taxon>
        <taxon>Burkholderiales</taxon>
        <taxon>Sutterellaceae</taxon>
        <taxon>Sutterella</taxon>
    </lineage>
</organism>
<dbReference type="PANTHER" id="PTHR30160:SF19">
    <property type="entry name" value="LIPOPOLYSACCHARIDE HEPTOSYLTRANSFERASE 1"/>
    <property type="match status" value="1"/>
</dbReference>
<evidence type="ECO:0000313" key="15">
    <source>
        <dbReference type="Proteomes" id="UP000715095"/>
    </source>
</evidence>
<comment type="similarity">
    <text evidence="9">Belongs to the glycosyltransferase 9 family.</text>
</comment>
<evidence type="ECO:0000256" key="9">
    <source>
        <dbReference type="ARBA" id="ARBA00043995"/>
    </source>
</evidence>
<evidence type="ECO:0000256" key="10">
    <source>
        <dbReference type="ARBA" id="ARBA00044041"/>
    </source>
</evidence>
<keyword evidence="5" id="KW-0328">Glycosyltransferase</keyword>
<keyword evidence="8" id="KW-0472">Membrane</keyword>
<dbReference type="InterPro" id="IPR011908">
    <property type="entry name" value="LipoPS_heptosylTferase-I"/>
</dbReference>
<dbReference type="PANTHER" id="PTHR30160">
    <property type="entry name" value="TETRAACYLDISACCHARIDE 4'-KINASE-RELATED"/>
    <property type="match status" value="1"/>
</dbReference>
<keyword evidence="3" id="KW-1003">Cell membrane</keyword>
<keyword evidence="4" id="KW-0997">Cell inner membrane</keyword>
<evidence type="ECO:0000256" key="11">
    <source>
        <dbReference type="ARBA" id="ARBA00044190"/>
    </source>
</evidence>
<dbReference type="Proteomes" id="UP000715095">
    <property type="component" value="Unassembled WGS sequence"/>
</dbReference>
<evidence type="ECO:0000256" key="13">
    <source>
        <dbReference type="ARBA" id="ARBA00049201"/>
    </source>
</evidence>
<keyword evidence="15" id="KW-1185">Reference proteome</keyword>
<evidence type="ECO:0000256" key="8">
    <source>
        <dbReference type="ARBA" id="ARBA00023136"/>
    </source>
</evidence>
<dbReference type="SUPFAM" id="SSF53756">
    <property type="entry name" value="UDP-Glycosyltransferase/glycogen phosphorylase"/>
    <property type="match status" value="1"/>
</dbReference>
<dbReference type="EC" id="2.4.99.23" evidence="10"/>
<evidence type="ECO:0000256" key="1">
    <source>
        <dbReference type="ARBA" id="ARBA00004515"/>
    </source>
</evidence>
<dbReference type="InterPro" id="IPR002201">
    <property type="entry name" value="Glyco_trans_9"/>
</dbReference>
<name>A0ABS2DNG6_9BURK</name>